<dbReference type="EMBL" id="FOHU01000005">
    <property type="protein sequence ID" value="SET15550.1"/>
    <property type="molecule type" value="Genomic_DNA"/>
</dbReference>
<dbReference type="Pfam" id="PF13490">
    <property type="entry name" value="zf-HC2"/>
    <property type="match status" value="1"/>
</dbReference>
<gene>
    <name evidence="3" type="ORF">SAMN05660297_01523</name>
</gene>
<evidence type="ECO:0000259" key="2">
    <source>
        <dbReference type="Pfam" id="PF13490"/>
    </source>
</evidence>
<feature type="domain" description="Putative zinc-finger" evidence="2">
    <location>
        <begin position="5"/>
        <end position="38"/>
    </location>
</feature>
<protein>
    <submittedName>
        <fullName evidence="3">Putative zinc-finger</fullName>
    </submittedName>
</protein>
<dbReference type="InterPro" id="IPR027383">
    <property type="entry name" value="Znf_put"/>
</dbReference>
<feature type="transmembrane region" description="Helical" evidence="1">
    <location>
        <begin position="241"/>
        <end position="263"/>
    </location>
</feature>
<keyword evidence="3" id="KW-0862">Zinc</keyword>
<feature type="transmembrane region" description="Helical" evidence="1">
    <location>
        <begin position="269"/>
        <end position="290"/>
    </location>
</feature>
<evidence type="ECO:0000313" key="4">
    <source>
        <dbReference type="Proteomes" id="UP000199568"/>
    </source>
</evidence>
<keyword evidence="1" id="KW-0812">Transmembrane</keyword>
<dbReference type="GO" id="GO:0008270">
    <property type="term" value="F:zinc ion binding"/>
    <property type="evidence" value="ECO:0007669"/>
    <property type="project" value="UniProtKB-KW"/>
</dbReference>
<feature type="transmembrane region" description="Helical" evidence="1">
    <location>
        <begin position="207"/>
        <end position="229"/>
    </location>
</feature>
<keyword evidence="4" id="KW-1185">Reference proteome</keyword>
<dbReference type="RefSeq" id="WP_090441723.1">
    <property type="nucleotide sequence ID" value="NZ_FOHU01000005.1"/>
</dbReference>
<dbReference type="OrthoDB" id="6194834at2"/>
<evidence type="ECO:0000313" key="3">
    <source>
        <dbReference type="EMBL" id="SET15550.1"/>
    </source>
</evidence>
<keyword evidence="1" id="KW-1133">Transmembrane helix</keyword>
<reference evidence="3 4" key="1">
    <citation type="submission" date="2016-10" db="EMBL/GenBank/DDBJ databases">
        <authorList>
            <person name="de Groot N.N."/>
        </authorList>
    </citation>
    <scope>NUCLEOTIDE SEQUENCE [LARGE SCALE GENOMIC DNA]</scope>
    <source>
        <strain evidence="3 4">DSM 18979</strain>
    </source>
</reference>
<organism evidence="3 4">
    <name type="scientific">Natronincola peptidivorans</name>
    <dbReference type="NCBI Taxonomy" id="426128"/>
    <lineage>
        <taxon>Bacteria</taxon>
        <taxon>Bacillati</taxon>
        <taxon>Bacillota</taxon>
        <taxon>Clostridia</taxon>
        <taxon>Peptostreptococcales</taxon>
        <taxon>Natronincolaceae</taxon>
        <taxon>Natronincola</taxon>
    </lineage>
</organism>
<sequence length="301" mass="34836">MKVTCNVIKDVLPLYLENMLSDDSCIMVEEHIEQCQECKNYLNEMRTFNEMPVDRNISPLLKIKSTLRKKKIQTAIFSMMFSIMIFVITIAFLTAPEYIPYSERSVTINEIGNGSVLAQFEYTVYGYDINRYPTDENTGYVYHITTWNSIWNRNIKKSNTNNTILNPNGENVVSVYYYHTDGSEDILMYGKDINPDGGIITLPRLFLSYYALIATVFATTCGLIMLILYRNKKVLNFTMKVFFLPVSYLLGHLIIKGFTTSSYTATRDFYVILLVVIPIYIAFLMAVNLIRQYKNKKHEGR</sequence>
<proteinExistence type="predicted"/>
<keyword evidence="1" id="KW-0472">Membrane</keyword>
<name>A0A1I0C856_9FIRM</name>
<dbReference type="AlphaFoldDB" id="A0A1I0C856"/>
<dbReference type="Proteomes" id="UP000199568">
    <property type="component" value="Unassembled WGS sequence"/>
</dbReference>
<keyword evidence="3" id="KW-0863">Zinc-finger</keyword>
<accession>A0A1I0C856</accession>
<evidence type="ECO:0000256" key="1">
    <source>
        <dbReference type="SAM" id="Phobius"/>
    </source>
</evidence>
<feature type="transmembrane region" description="Helical" evidence="1">
    <location>
        <begin position="74"/>
        <end position="95"/>
    </location>
</feature>
<keyword evidence="3" id="KW-0479">Metal-binding</keyword>
<dbReference type="STRING" id="426128.SAMN05660297_01523"/>